<evidence type="ECO:0000256" key="4">
    <source>
        <dbReference type="ARBA" id="ARBA00022692"/>
    </source>
</evidence>
<dbReference type="InterPro" id="IPR002259">
    <property type="entry name" value="Eqnu_transpt"/>
</dbReference>
<protein>
    <submittedName>
        <fullName evidence="8">Equilibrative Nucleoside Transporter (ENT) Family</fullName>
    </submittedName>
</protein>
<keyword evidence="9" id="KW-1185">Reference proteome</keyword>
<name>A0A1V9Z2I6_ACHHY</name>
<dbReference type="PRINTS" id="PR01130">
    <property type="entry name" value="DERENTRNSPRT"/>
</dbReference>
<dbReference type="OrthoDB" id="1856718at2759"/>
<dbReference type="Pfam" id="PF01733">
    <property type="entry name" value="Nucleoside_tran"/>
    <property type="match status" value="1"/>
</dbReference>
<feature type="transmembrane region" description="Helical" evidence="7">
    <location>
        <begin position="213"/>
        <end position="233"/>
    </location>
</feature>
<evidence type="ECO:0000256" key="5">
    <source>
        <dbReference type="ARBA" id="ARBA00022989"/>
    </source>
</evidence>
<keyword evidence="6 7" id="KW-0472">Membrane</keyword>
<dbReference type="GO" id="GO:0005886">
    <property type="term" value="C:plasma membrane"/>
    <property type="evidence" value="ECO:0007669"/>
    <property type="project" value="TreeGrafter"/>
</dbReference>
<accession>A0A1V9Z2I6</accession>
<comment type="subcellular location">
    <subcellularLocation>
        <location evidence="1">Membrane</location>
        <topology evidence="1">Multi-pass membrane protein</topology>
    </subcellularLocation>
</comment>
<keyword evidence="3" id="KW-0813">Transport</keyword>
<feature type="transmembrane region" description="Helical" evidence="7">
    <location>
        <begin position="183"/>
        <end position="201"/>
    </location>
</feature>
<evidence type="ECO:0000256" key="2">
    <source>
        <dbReference type="ARBA" id="ARBA00007965"/>
    </source>
</evidence>
<keyword evidence="4 7" id="KW-0812">Transmembrane</keyword>
<sequence length="451" mass="49896">MTTPIMEPKSAKIIIYDDVLDAEEIPSHVLANIQENRKFIWWALLFLNGSCLWAYYSCLSAQTYYAARFANTTLQFGYLTTPVITWPMFIGHLVQVLFGLDKQLGLLHRVRLGYSLFILCAIAIVLQDVLDIAPSTGGVIVLVAFGTVGFTNSLTEAAFYALSALFPEAAFTNAIQLGNGTSGVINITLNTLIQLMVGGSVPAPDTTATIQRVSFYIFFSVFIAVCFMAVVVYHKLLRIPAVHYLMQRNDLETAKRHANRESLVEIWMRLGRITRVIWLPLVSQIFIFTCSLVAFPGIGIASGYQLAGDASWGNWYVNGVLLSYNYGDFVGRVLSPKLYPFFSLESCFTWTILRWGLFVCLLLGLPGDGRNPLFIMAGAHGFNIFWQLFVNFVLGLSTGVLSTITFGLGPRLVHQEDRESAGAIMCLGLFLGICIGATFGLQFGEHHWLGA</sequence>
<dbReference type="SUPFAM" id="SSF103473">
    <property type="entry name" value="MFS general substrate transporter"/>
    <property type="match status" value="1"/>
</dbReference>
<evidence type="ECO:0000256" key="1">
    <source>
        <dbReference type="ARBA" id="ARBA00004141"/>
    </source>
</evidence>
<feature type="transmembrane region" description="Helical" evidence="7">
    <location>
        <begin position="76"/>
        <end position="100"/>
    </location>
</feature>
<dbReference type="EMBL" id="JNBR01000475">
    <property type="protein sequence ID" value="OQR92209.1"/>
    <property type="molecule type" value="Genomic_DNA"/>
</dbReference>
<evidence type="ECO:0000256" key="6">
    <source>
        <dbReference type="ARBA" id="ARBA00023136"/>
    </source>
</evidence>
<evidence type="ECO:0000313" key="9">
    <source>
        <dbReference type="Proteomes" id="UP000243579"/>
    </source>
</evidence>
<keyword evidence="5 7" id="KW-1133">Transmembrane helix</keyword>
<feature type="transmembrane region" description="Helical" evidence="7">
    <location>
        <begin position="139"/>
        <end position="162"/>
    </location>
</feature>
<gene>
    <name evidence="8" type="ORF">ACHHYP_03953</name>
</gene>
<evidence type="ECO:0000313" key="8">
    <source>
        <dbReference type="EMBL" id="OQR92209.1"/>
    </source>
</evidence>
<dbReference type="InterPro" id="IPR036259">
    <property type="entry name" value="MFS_trans_sf"/>
</dbReference>
<reference evidence="8 9" key="1">
    <citation type="journal article" date="2014" name="Genome Biol. Evol.">
        <title>The secreted proteins of Achlya hypogyna and Thraustotheca clavata identify the ancestral oomycete secretome and reveal gene acquisitions by horizontal gene transfer.</title>
        <authorList>
            <person name="Misner I."/>
            <person name="Blouin N."/>
            <person name="Leonard G."/>
            <person name="Richards T.A."/>
            <person name="Lane C.E."/>
        </authorList>
    </citation>
    <scope>NUCLEOTIDE SEQUENCE [LARGE SCALE GENOMIC DNA]</scope>
    <source>
        <strain evidence="8 9">ATCC 48635</strain>
    </source>
</reference>
<feature type="transmembrane region" description="Helical" evidence="7">
    <location>
        <begin position="112"/>
        <end position="133"/>
    </location>
</feature>
<comment type="similarity">
    <text evidence="2">Belongs to the SLC29A/ENT transporter (TC 2.A.57) family.</text>
</comment>
<feature type="transmembrane region" description="Helical" evidence="7">
    <location>
        <begin position="276"/>
        <end position="295"/>
    </location>
</feature>
<dbReference type="AlphaFoldDB" id="A0A1V9Z2I6"/>
<evidence type="ECO:0000256" key="3">
    <source>
        <dbReference type="ARBA" id="ARBA00022448"/>
    </source>
</evidence>
<evidence type="ECO:0000256" key="7">
    <source>
        <dbReference type="SAM" id="Phobius"/>
    </source>
</evidence>
<feature type="transmembrane region" description="Helical" evidence="7">
    <location>
        <begin position="385"/>
        <end position="409"/>
    </location>
</feature>
<dbReference type="Proteomes" id="UP000243579">
    <property type="component" value="Unassembled WGS sequence"/>
</dbReference>
<dbReference type="PANTHER" id="PTHR10332">
    <property type="entry name" value="EQUILIBRATIVE NUCLEOSIDE TRANSPORTER"/>
    <property type="match status" value="1"/>
</dbReference>
<dbReference type="GO" id="GO:0005337">
    <property type="term" value="F:nucleoside transmembrane transporter activity"/>
    <property type="evidence" value="ECO:0007669"/>
    <property type="project" value="InterPro"/>
</dbReference>
<dbReference type="PANTHER" id="PTHR10332:SF10">
    <property type="entry name" value="EQUILIBRATIVE NUCLEOSIDE TRANSPORTER 4"/>
    <property type="match status" value="1"/>
</dbReference>
<feature type="transmembrane region" description="Helical" evidence="7">
    <location>
        <begin position="347"/>
        <end position="365"/>
    </location>
</feature>
<proteinExistence type="inferred from homology"/>
<feature type="transmembrane region" description="Helical" evidence="7">
    <location>
        <begin position="39"/>
        <end position="56"/>
    </location>
</feature>
<organism evidence="8 9">
    <name type="scientific">Achlya hypogyna</name>
    <name type="common">Oomycete</name>
    <name type="synonym">Protoachlya hypogyna</name>
    <dbReference type="NCBI Taxonomy" id="1202772"/>
    <lineage>
        <taxon>Eukaryota</taxon>
        <taxon>Sar</taxon>
        <taxon>Stramenopiles</taxon>
        <taxon>Oomycota</taxon>
        <taxon>Saprolegniomycetes</taxon>
        <taxon>Saprolegniales</taxon>
        <taxon>Achlyaceae</taxon>
        <taxon>Achlya</taxon>
    </lineage>
</organism>
<feature type="transmembrane region" description="Helical" evidence="7">
    <location>
        <begin position="421"/>
        <end position="443"/>
    </location>
</feature>
<comment type="caution">
    <text evidence="8">The sequence shown here is derived from an EMBL/GenBank/DDBJ whole genome shotgun (WGS) entry which is preliminary data.</text>
</comment>